<dbReference type="eggNOG" id="COG4659">
    <property type="taxonomic scope" value="Bacteria"/>
</dbReference>
<keyword evidence="3 6" id="KW-0285">Flavoprotein</keyword>
<dbReference type="PANTHER" id="PTHR36118">
    <property type="entry name" value="ION-TRANSLOCATING OXIDOREDUCTASE COMPLEX SUBUNIT G"/>
    <property type="match status" value="1"/>
</dbReference>
<evidence type="ECO:0000256" key="6">
    <source>
        <dbReference type="HAMAP-Rule" id="MF_00479"/>
    </source>
</evidence>
<dbReference type="SMART" id="SM00900">
    <property type="entry name" value="FMN_bind"/>
    <property type="match status" value="1"/>
</dbReference>
<evidence type="ECO:0000313" key="10">
    <source>
        <dbReference type="Proteomes" id="UP000029640"/>
    </source>
</evidence>
<feature type="domain" description="FMN-binding" evidence="8">
    <location>
        <begin position="105"/>
        <end position="197"/>
    </location>
</feature>
<evidence type="ECO:0000256" key="7">
    <source>
        <dbReference type="SAM" id="Phobius"/>
    </source>
</evidence>
<dbReference type="STRING" id="1265313.HRUBRA_00087"/>
<dbReference type="PIRSF" id="PIRSF006091">
    <property type="entry name" value="E_trnsport_RnfG"/>
    <property type="match status" value="1"/>
</dbReference>
<sequence>MRVLGQSITRNGLILAAFAVATALLIAGTYLQTRERISEEQRAAEERALLQIVPREAHDNSLLDDTLPAPVGDDKLKLAEPRPIYRARRDGRVETVLVPARAPDGYSGAIDLVVGVERDGSIAGVRVLAHRETPGLGDKIDRRKGDWIDSFAGRSLKNPAPAQWKVSKDKGVFDTFTGATITPRAVVAATRRTLEYVKANEATLFAGDAAATGTEKGP</sequence>
<dbReference type="EMBL" id="AUVB01000003">
    <property type="protein sequence ID" value="KGE05265.1"/>
    <property type="molecule type" value="Genomic_DNA"/>
</dbReference>
<evidence type="ECO:0000313" key="9">
    <source>
        <dbReference type="EMBL" id="KGE05265.1"/>
    </source>
</evidence>
<keyword evidence="2 6" id="KW-0597">Phosphoprotein</keyword>
<dbReference type="Pfam" id="PF04205">
    <property type="entry name" value="FMN_bind"/>
    <property type="match status" value="1"/>
</dbReference>
<evidence type="ECO:0000256" key="3">
    <source>
        <dbReference type="ARBA" id="ARBA00022630"/>
    </source>
</evidence>
<feature type="modified residue" description="FMN phosphoryl threonine" evidence="6">
    <location>
        <position position="180"/>
    </location>
</feature>
<dbReference type="GO" id="GO:0010181">
    <property type="term" value="F:FMN binding"/>
    <property type="evidence" value="ECO:0007669"/>
    <property type="project" value="InterPro"/>
</dbReference>
<dbReference type="NCBIfam" id="NF002519">
    <property type="entry name" value="PRK01908.1"/>
    <property type="match status" value="1"/>
</dbReference>
<keyword evidence="6 7" id="KW-0812">Transmembrane</keyword>
<comment type="subcellular location">
    <subcellularLocation>
        <location evidence="6">Cell inner membrane</location>
        <topology evidence="6">Single-pass membrane protein</topology>
    </subcellularLocation>
</comment>
<keyword evidence="10" id="KW-1185">Reference proteome</keyword>
<proteinExistence type="inferred from homology"/>
<evidence type="ECO:0000256" key="4">
    <source>
        <dbReference type="ARBA" id="ARBA00022643"/>
    </source>
</evidence>
<evidence type="ECO:0000259" key="8">
    <source>
        <dbReference type="SMART" id="SM00900"/>
    </source>
</evidence>
<keyword evidence="6 7" id="KW-0472">Membrane</keyword>
<keyword evidence="6 7" id="KW-1133">Transmembrane helix</keyword>
<keyword evidence="6" id="KW-0997">Cell inner membrane</keyword>
<dbReference type="GO" id="GO:0022900">
    <property type="term" value="P:electron transport chain"/>
    <property type="evidence" value="ECO:0007669"/>
    <property type="project" value="UniProtKB-UniRule"/>
</dbReference>
<feature type="transmembrane region" description="Helical" evidence="7">
    <location>
        <begin position="12"/>
        <end position="31"/>
    </location>
</feature>
<keyword evidence="4 6" id="KW-0288">FMN</keyword>
<keyword evidence="6" id="KW-1278">Translocase</keyword>
<dbReference type="GO" id="GO:0009055">
    <property type="term" value="F:electron transfer activity"/>
    <property type="evidence" value="ECO:0007669"/>
    <property type="project" value="InterPro"/>
</dbReference>
<comment type="subunit">
    <text evidence="6">The complex is composed of six subunits: RnfA, RnfB, RnfC, RnfD, RnfE and RnfG.</text>
</comment>
<name>A0A095VV79_9GAMM</name>
<dbReference type="PATRIC" id="fig|1265313.6.peg.87"/>
<evidence type="ECO:0000256" key="2">
    <source>
        <dbReference type="ARBA" id="ARBA00022553"/>
    </source>
</evidence>
<dbReference type="AlphaFoldDB" id="A0A095VV79"/>
<keyword evidence="6" id="KW-1003">Cell membrane</keyword>
<dbReference type="NCBIfam" id="TIGR01947">
    <property type="entry name" value="rnfG"/>
    <property type="match status" value="1"/>
</dbReference>
<comment type="function">
    <text evidence="6">Part of a membrane-bound complex that couples electron transfer with translocation of ions across the membrane.</text>
</comment>
<evidence type="ECO:0000256" key="5">
    <source>
        <dbReference type="ARBA" id="ARBA00022982"/>
    </source>
</evidence>
<keyword evidence="1 6" id="KW-0813">Transport</keyword>
<dbReference type="Proteomes" id="UP000029640">
    <property type="component" value="Unassembled WGS sequence"/>
</dbReference>
<gene>
    <name evidence="6" type="primary">rnfG</name>
    <name evidence="9" type="ORF">HRUBRA_00087</name>
</gene>
<keyword evidence="5 6" id="KW-0249">Electron transport</keyword>
<dbReference type="GO" id="GO:0005886">
    <property type="term" value="C:plasma membrane"/>
    <property type="evidence" value="ECO:0007669"/>
    <property type="project" value="UniProtKB-SubCell"/>
</dbReference>
<dbReference type="EC" id="7.-.-.-" evidence="6"/>
<organism evidence="9 10">
    <name type="scientific">Pseudohaliea rubra DSM 19751</name>
    <dbReference type="NCBI Taxonomy" id="1265313"/>
    <lineage>
        <taxon>Bacteria</taxon>
        <taxon>Pseudomonadati</taxon>
        <taxon>Pseudomonadota</taxon>
        <taxon>Gammaproteobacteria</taxon>
        <taxon>Cellvibrionales</taxon>
        <taxon>Halieaceae</taxon>
        <taxon>Pseudohaliea</taxon>
    </lineage>
</organism>
<comment type="caution">
    <text evidence="9">The sequence shown here is derived from an EMBL/GenBank/DDBJ whole genome shotgun (WGS) entry which is preliminary data.</text>
</comment>
<accession>A0A095VV79</accession>
<reference evidence="9 10" key="1">
    <citation type="journal article" date="2014" name="Genome Announc.">
        <title>Genome Sequence of Gammaproteobacterial Pseudohaliea rubra Type Strain DSM 19751, Isolated from Coastal Seawater of the Mediterranean Sea.</title>
        <authorList>
            <person name="Spring S."/>
            <person name="Fiebig A."/>
            <person name="Riedel T."/>
            <person name="Goker M."/>
            <person name="Klenk H.P."/>
        </authorList>
    </citation>
    <scope>NUCLEOTIDE SEQUENCE [LARGE SCALE GENOMIC DNA]</scope>
    <source>
        <strain evidence="9 10">DSM 19751</strain>
    </source>
</reference>
<dbReference type="HAMAP" id="MF_00479">
    <property type="entry name" value="RsxG_RnfG"/>
    <property type="match status" value="1"/>
</dbReference>
<dbReference type="PANTHER" id="PTHR36118:SF1">
    <property type="entry name" value="ION-TRANSLOCATING OXIDOREDUCTASE COMPLEX SUBUNIT G"/>
    <property type="match status" value="1"/>
</dbReference>
<evidence type="ECO:0000256" key="1">
    <source>
        <dbReference type="ARBA" id="ARBA00022448"/>
    </source>
</evidence>
<comment type="cofactor">
    <cofactor evidence="6">
        <name>FMN</name>
        <dbReference type="ChEBI" id="CHEBI:58210"/>
    </cofactor>
</comment>
<protein>
    <recommendedName>
        <fullName evidence="6">Ion-translocating oxidoreductase complex subunit G</fullName>
        <ecNumber evidence="6">7.-.-.-</ecNumber>
    </recommendedName>
    <alternativeName>
        <fullName evidence="6">Rnf electron transport complex subunit G</fullName>
    </alternativeName>
</protein>
<dbReference type="HOGENOM" id="CLU_077882_1_0_6"/>
<dbReference type="InterPro" id="IPR010209">
    <property type="entry name" value="Ion_transpt_RnfG/RsxG"/>
</dbReference>
<comment type="similarity">
    <text evidence="6">Belongs to the RnfG family.</text>
</comment>
<dbReference type="InterPro" id="IPR007329">
    <property type="entry name" value="FMN-bd"/>
</dbReference>